<dbReference type="InterPro" id="IPR041380">
    <property type="entry name" value="Acetyltransf_17"/>
</dbReference>
<dbReference type="RefSeq" id="WP_344197424.1">
    <property type="nucleotide sequence ID" value="NZ_BAAAME010000002.1"/>
</dbReference>
<reference evidence="2 3" key="1">
    <citation type="journal article" date="2019" name="Int. J. Syst. Evol. Microbiol.">
        <title>The Global Catalogue of Microorganisms (GCM) 10K type strain sequencing project: providing services to taxonomists for standard genome sequencing and annotation.</title>
        <authorList>
            <consortium name="The Broad Institute Genomics Platform"/>
            <consortium name="The Broad Institute Genome Sequencing Center for Infectious Disease"/>
            <person name="Wu L."/>
            <person name="Ma J."/>
        </authorList>
    </citation>
    <scope>NUCLEOTIDE SEQUENCE [LARGE SCALE GENOMIC DNA]</scope>
    <source>
        <strain evidence="2 3">JCM 13518</strain>
    </source>
</reference>
<keyword evidence="3" id="KW-1185">Reference proteome</keyword>
<comment type="caution">
    <text evidence="2">The sequence shown here is derived from an EMBL/GenBank/DDBJ whole genome shotgun (WGS) entry which is preliminary data.</text>
</comment>
<dbReference type="EMBL" id="BAAAME010000002">
    <property type="protein sequence ID" value="GAA1727503.1"/>
    <property type="molecule type" value="Genomic_DNA"/>
</dbReference>
<dbReference type="SUPFAM" id="SSF55718">
    <property type="entry name" value="SCP-like"/>
    <property type="match status" value="1"/>
</dbReference>
<dbReference type="InterPro" id="IPR036527">
    <property type="entry name" value="SCP2_sterol-bd_dom_sf"/>
</dbReference>
<protein>
    <recommendedName>
        <fullName evidence="1">N-acetyltransferase domain-containing protein</fullName>
    </recommendedName>
</protein>
<dbReference type="Pfam" id="PF13527">
    <property type="entry name" value="Acetyltransf_9"/>
    <property type="match status" value="1"/>
</dbReference>
<dbReference type="Pfam" id="PF17668">
    <property type="entry name" value="Acetyltransf_17"/>
    <property type="match status" value="1"/>
</dbReference>
<dbReference type="PANTHER" id="PTHR37817">
    <property type="entry name" value="N-ACETYLTRANSFERASE EIS"/>
    <property type="match status" value="1"/>
</dbReference>
<dbReference type="PANTHER" id="PTHR37817:SF1">
    <property type="entry name" value="N-ACETYLTRANSFERASE EIS"/>
    <property type="match status" value="1"/>
</dbReference>
<accession>A0ABN2JHP5</accession>
<proteinExistence type="predicted"/>
<name>A0ABN2JHP5_9ACTN</name>
<dbReference type="Gene3D" id="3.30.1050.10">
    <property type="entry name" value="SCP2 sterol-binding domain"/>
    <property type="match status" value="1"/>
</dbReference>
<sequence>MNTQVRPLDASDFAVAKPFWIEAFGAHDDEGPPGPGRRTWQVEVDGRIAALGVDRELETWFGSHRVPTAGIAGIAVPAEHRGGGHLRPLFEAMLDGARERGALLSGLYPTASGIYRSLGYAPVATFDHVAVPTHLLAVRGDAAPVRRADAADLPAIAAAYTAWARQHRGPLTRDGVSFPDPAKAYTDETTGVTLAESSPGQVTGYATWDRGKGYGAGAELTVRELVALDRESYVGLLRTLGSFASVTPETVISTSTASEWSGLLRADQTSVRTRRTYMVKVLDVAAFAHLSPAAGLSAELPFTWNGTSYVATVAGGQVAVEPTASAARTLDDAAVSMALFGAADSATLRRLGHLTGPADDDAAWDALTAGPSPAIANYY</sequence>
<dbReference type="Proteomes" id="UP001501057">
    <property type="component" value="Unassembled WGS sequence"/>
</dbReference>
<dbReference type="InterPro" id="IPR016181">
    <property type="entry name" value="Acyl_CoA_acyltransferase"/>
</dbReference>
<organism evidence="2 3">
    <name type="scientific">Aeromicrobium alkaliterrae</name>
    <dbReference type="NCBI Taxonomy" id="302168"/>
    <lineage>
        <taxon>Bacteria</taxon>
        <taxon>Bacillati</taxon>
        <taxon>Actinomycetota</taxon>
        <taxon>Actinomycetes</taxon>
        <taxon>Propionibacteriales</taxon>
        <taxon>Nocardioidaceae</taxon>
        <taxon>Aeromicrobium</taxon>
    </lineage>
</organism>
<dbReference type="Gene3D" id="3.40.630.30">
    <property type="match status" value="2"/>
</dbReference>
<gene>
    <name evidence="2" type="ORF">GCM10009710_05200</name>
</gene>
<dbReference type="InterPro" id="IPR051554">
    <property type="entry name" value="Acetyltransferase_Eis"/>
</dbReference>
<feature type="domain" description="N-acetyltransferase" evidence="1">
    <location>
        <begin position="3"/>
        <end position="138"/>
    </location>
</feature>
<evidence type="ECO:0000313" key="2">
    <source>
        <dbReference type="EMBL" id="GAA1727503.1"/>
    </source>
</evidence>
<dbReference type="CDD" id="cd04301">
    <property type="entry name" value="NAT_SF"/>
    <property type="match status" value="1"/>
</dbReference>
<evidence type="ECO:0000313" key="3">
    <source>
        <dbReference type="Proteomes" id="UP001501057"/>
    </source>
</evidence>
<dbReference type="PROSITE" id="PS51186">
    <property type="entry name" value="GNAT"/>
    <property type="match status" value="1"/>
</dbReference>
<dbReference type="SUPFAM" id="SSF55729">
    <property type="entry name" value="Acyl-CoA N-acyltransferases (Nat)"/>
    <property type="match status" value="1"/>
</dbReference>
<evidence type="ECO:0000259" key="1">
    <source>
        <dbReference type="PROSITE" id="PS51186"/>
    </source>
</evidence>
<dbReference type="InterPro" id="IPR000182">
    <property type="entry name" value="GNAT_dom"/>
</dbReference>